<keyword evidence="2" id="KW-1185">Reference proteome</keyword>
<dbReference type="WBParaSite" id="SMUV_0000687901-mRNA-1">
    <property type="protein sequence ID" value="SMUV_0000687901-mRNA-1"/>
    <property type="gene ID" value="SMUV_0000687901"/>
</dbReference>
<evidence type="ECO:0000313" key="3">
    <source>
        <dbReference type="WBParaSite" id="SMUV_0000687901-mRNA-1"/>
    </source>
</evidence>
<dbReference type="InterPro" id="IPR011993">
    <property type="entry name" value="PH-like_dom_sf"/>
</dbReference>
<protein>
    <submittedName>
        <fullName evidence="3">WH1 domain-containing protein</fullName>
    </submittedName>
</protein>
<sequence length="142" mass="16543">MSGSKEHRKRDRPTNNGSRLLTDGENAIFFSLLGHDCFSLAAGIVQLLKSDPNRPRTWLQVCGGIITLVKDYGKRAYFLRYKNFQGFATICPNLLYFEGDDCVYGLNFSSRDEAENFKTHLDRRYQQEQKTRETLIFFNYYC</sequence>
<dbReference type="SMART" id="SM00461">
    <property type="entry name" value="WH1"/>
    <property type="match status" value="1"/>
</dbReference>
<dbReference type="STRING" id="451379.A0A0N5AQC3"/>
<dbReference type="Pfam" id="PF00568">
    <property type="entry name" value="WH1"/>
    <property type="match status" value="2"/>
</dbReference>
<dbReference type="InterPro" id="IPR000697">
    <property type="entry name" value="WH1/EVH1_dom"/>
</dbReference>
<accession>A0A0N5AQC3</accession>
<dbReference type="SUPFAM" id="SSF50729">
    <property type="entry name" value="PH domain-like"/>
    <property type="match status" value="1"/>
</dbReference>
<dbReference type="Proteomes" id="UP000046393">
    <property type="component" value="Unplaced"/>
</dbReference>
<name>A0A0N5AQC3_9BILA</name>
<reference evidence="3" key="1">
    <citation type="submission" date="2017-02" db="UniProtKB">
        <authorList>
            <consortium name="WormBaseParasite"/>
        </authorList>
    </citation>
    <scope>IDENTIFICATION</scope>
</reference>
<evidence type="ECO:0000259" key="1">
    <source>
        <dbReference type="PROSITE" id="PS50229"/>
    </source>
</evidence>
<dbReference type="AlphaFoldDB" id="A0A0N5AQC3"/>
<evidence type="ECO:0000313" key="2">
    <source>
        <dbReference type="Proteomes" id="UP000046393"/>
    </source>
</evidence>
<dbReference type="Gene3D" id="2.30.29.30">
    <property type="entry name" value="Pleckstrin-homology domain (PH domain)/Phosphotyrosine-binding domain (PTB)"/>
    <property type="match status" value="1"/>
</dbReference>
<organism evidence="2 3">
    <name type="scientific">Syphacia muris</name>
    <dbReference type="NCBI Taxonomy" id="451379"/>
    <lineage>
        <taxon>Eukaryota</taxon>
        <taxon>Metazoa</taxon>
        <taxon>Ecdysozoa</taxon>
        <taxon>Nematoda</taxon>
        <taxon>Chromadorea</taxon>
        <taxon>Rhabditida</taxon>
        <taxon>Spirurina</taxon>
        <taxon>Oxyuridomorpha</taxon>
        <taxon>Oxyuroidea</taxon>
        <taxon>Oxyuridae</taxon>
        <taxon>Syphacia</taxon>
    </lineage>
</organism>
<dbReference type="PROSITE" id="PS50229">
    <property type="entry name" value="WH1"/>
    <property type="match status" value="1"/>
</dbReference>
<proteinExistence type="predicted"/>
<feature type="domain" description="WH1" evidence="1">
    <location>
        <begin position="32"/>
        <end position="128"/>
    </location>
</feature>